<dbReference type="EMBL" id="EU916176">
    <property type="protein sequence ID" value="ACH46872.1"/>
    <property type="molecule type" value="Genomic_DNA"/>
</dbReference>
<dbReference type="Pfam" id="PF12705">
    <property type="entry name" value="PDDEXK_1"/>
    <property type="match status" value="1"/>
</dbReference>
<sequence>MDKRDERIHFIPDGHRYVVDGSSEGYVSVTSLIKTMFPPFDPDRVIRKMMVSKSATSSKYDGLTPSEIKRRWASIGENASRLGTSMHEQIENFSLWGNIPDAVTPEFRYFQNFLRDHQDLEPHRIEWRIFHEEALLCGSVDMVYRRGNDFVVVDWKRSKYVRRNNPFANGTHNATKNLEDCNFNHYSLQLGIYKYILREKYGVNVVDAYMVVLHPLQENYEIIRPRDVSENVNQLVEERVKKYRPQCLSKS</sequence>
<dbReference type="GeneID" id="6804895"/>
<dbReference type="Proteomes" id="UP000204092">
    <property type="component" value="Segment"/>
</dbReference>
<dbReference type="SUPFAM" id="SSF52980">
    <property type="entry name" value="Restriction endonuclease-like"/>
    <property type="match status" value="1"/>
</dbReference>
<dbReference type="InterPro" id="IPR011335">
    <property type="entry name" value="Restrct_endonuc-II-like"/>
</dbReference>
<dbReference type="KEGG" id="vg:6804895"/>
<reference evidence="2 3" key="1">
    <citation type="journal article" date="2009" name="Virology">
        <title>Genomic analysis of the smallest giant virus--Feldmannia sp. virus 158.</title>
        <authorList>
            <person name="Schroeder D.C."/>
            <person name="Park Y."/>
            <person name="Yoon H.M."/>
            <person name="Lee Y.S."/>
            <person name="Kang S.W."/>
            <person name="Meints R.H."/>
            <person name="Ivey R.G."/>
            <person name="Choi T.J."/>
        </authorList>
    </citation>
    <scope>NUCLEOTIDE SEQUENCE [LARGE SCALE GENOMIC DNA]</scope>
    <source>
        <strain evidence="2">FsV-158</strain>
    </source>
</reference>
<dbReference type="InterPro" id="IPR038726">
    <property type="entry name" value="PDDEXK_AddAB-type"/>
</dbReference>
<proteinExistence type="predicted"/>
<feature type="domain" description="PD-(D/E)XK endonuclease-like" evidence="1">
    <location>
        <begin position="107"/>
        <end position="234"/>
    </location>
</feature>
<evidence type="ECO:0000313" key="2">
    <source>
        <dbReference type="EMBL" id="ACH46872.1"/>
    </source>
</evidence>
<evidence type="ECO:0000313" key="3">
    <source>
        <dbReference type="Proteomes" id="UP000204092"/>
    </source>
</evidence>
<dbReference type="InterPro" id="IPR011604">
    <property type="entry name" value="PDDEXK-like_dom_sf"/>
</dbReference>
<accession>B5LWK9</accession>
<dbReference type="Gene3D" id="3.90.320.10">
    <property type="match status" value="1"/>
</dbReference>
<dbReference type="OrthoDB" id="20799at10239"/>
<name>B5LWK9_9PHYC</name>
<evidence type="ECO:0000259" key="1">
    <source>
        <dbReference type="Pfam" id="PF12705"/>
    </source>
</evidence>
<dbReference type="RefSeq" id="YP_002154742.1">
    <property type="nucleotide sequence ID" value="NC_011183.1"/>
</dbReference>
<organism evidence="2 3">
    <name type="scientific">Feldmannia species virus</name>
    <dbReference type="NCBI Taxonomy" id="39420"/>
    <lineage>
        <taxon>Viruses</taxon>
        <taxon>Varidnaviria</taxon>
        <taxon>Bamfordvirae</taxon>
        <taxon>Nucleocytoviricota</taxon>
        <taxon>Megaviricetes</taxon>
        <taxon>Algavirales</taxon>
        <taxon>Phycodnaviridae</taxon>
        <taxon>Phaeovirus</taxon>
        <taxon>Phaeovirus feldmanniae</taxon>
    </lineage>
</organism>
<protein>
    <submittedName>
        <fullName evidence="2">Putative ATP-dependent nuclease</fullName>
    </submittedName>
</protein>
<keyword evidence="3" id="KW-1185">Reference proteome</keyword>